<evidence type="ECO:0000313" key="1">
    <source>
        <dbReference type="EMBL" id="MFB9732041.1"/>
    </source>
</evidence>
<keyword evidence="2" id="KW-1185">Reference proteome</keyword>
<dbReference type="Pfam" id="PF11316">
    <property type="entry name" value="Rhamno_transf"/>
    <property type="match status" value="1"/>
</dbReference>
<protein>
    <submittedName>
        <fullName evidence="1">Glycosyltransferase</fullName>
    </submittedName>
</protein>
<organism evidence="1 2">
    <name type="scientific">Ornithinimicrobium kibberense</name>
    <dbReference type="NCBI Taxonomy" id="282060"/>
    <lineage>
        <taxon>Bacteria</taxon>
        <taxon>Bacillati</taxon>
        <taxon>Actinomycetota</taxon>
        <taxon>Actinomycetes</taxon>
        <taxon>Micrococcales</taxon>
        <taxon>Ornithinimicrobiaceae</taxon>
        <taxon>Ornithinimicrobium</taxon>
    </lineage>
</organism>
<accession>A0ABV5V2L4</accession>
<name>A0ABV5V2L4_9MICO</name>
<reference evidence="1 2" key="1">
    <citation type="submission" date="2024-09" db="EMBL/GenBank/DDBJ databases">
        <authorList>
            <person name="Sun Q."/>
            <person name="Mori K."/>
        </authorList>
    </citation>
    <scope>NUCLEOTIDE SEQUENCE [LARGE SCALE GENOMIC DNA]</scope>
    <source>
        <strain evidence="1 2">JCM 12763</strain>
    </source>
</reference>
<sequence length="585" mass="65251">MTTTRPFDHVLLTRFSAVLDPAGRPPDEDWLHYRLGFFYDACLPSVAGQQGADFTWLVMLDDRCPDDFRATVDELAEGTFTPVWTHERFRRDSFARHVTGRTRAPYLITTRLDSDDALAVDFMARVQAQFAGQDGLFVNFPRGIQIDRSGAVYRSDIVSSPFLSFVERRREDRLPQTVYVAKHARARAHAPLLQVDAPVMWAQVVHDDNVSNIVNGRQVHPRVVAQRFRFDLGYDKGLGGMRLCRAQVRQAVDLGRLWAAHPGELTKWAEATAWTLRGDHLHPRTPGAPTVTDTVQRWERRTRARLRDQRWWASDVANRLLPRREGVVAGDIDKVLDRDGVVLLAEWSPARTVRDDALRAAAAYAAAGLGVLVLAARDPWHRVTPPDLPEGVAVARRPNTGYDFGSWAAALRLWPQVAAKDLVVLTNDSLVGPLGPVEPLLTRVGRSTADVWAATSASAPADHPQSFFLAFRNGSLEHPGLRDFFPAVRPQRSKRDVVTTYEIGLTHVIDKAGLSRETGWSQADLGLPPSTVVPFGGWRELVEAGFPFVKRVLLTGPQFAAARPAVERVVRERLVQPPSDTSRSR</sequence>
<dbReference type="InterPro" id="IPR007739">
    <property type="entry name" value="RgpF"/>
</dbReference>
<dbReference type="InterPro" id="IPR021466">
    <property type="entry name" value="Put_rhamnosyl_transferase"/>
</dbReference>
<comment type="caution">
    <text evidence="1">The sequence shown here is derived from an EMBL/GenBank/DDBJ whole genome shotgun (WGS) entry which is preliminary data.</text>
</comment>
<dbReference type="RefSeq" id="WP_181409491.1">
    <property type="nucleotide sequence ID" value="NZ_JBHMAX010000015.1"/>
</dbReference>
<dbReference type="EMBL" id="JBHMAX010000015">
    <property type="protein sequence ID" value="MFB9732041.1"/>
    <property type="molecule type" value="Genomic_DNA"/>
</dbReference>
<evidence type="ECO:0000313" key="2">
    <source>
        <dbReference type="Proteomes" id="UP001589613"/>
    </source>
</evidence>
<proteinExistence type="predicted"/>
<dbReference type="Pfam" id="PF05045">
    <property type="entry name" value="RgpF"/>
    <property type="match status" value="1"/>
</dbReference>
<gene>
    <name evidence="1" type="ORF">ACFFN0_08285</name>
</gene>
<dbReference type="Proteomes" id="UP001589613">
    <property type="component" value="Unassembled WGS sequence"/>
</dbReference>